<comment type="caution">
    <text evidence="1">The sequence shown here is derived from an EMBL/GenBank/DDBJ whole genome shotgun (WGS) entry which is preliminary data.</text>
</comment>
<dbReference type="Proteomes" id="UP000295008">
    <property type="component" value="Unassembled WGS sequence"/>
</dbReference>
<proteinExistence type="predicted"/>
<evidence type="ECO:0000313" key="1">
    <source>
        <dbReference type="EMBL" id="TCL64753.1"/>
    </source>
</evidence>
<name>A0A4R1RFN0_HYDET</name>
<organism evidence="1 2">
    <name type="scientific">Hydrogenispora ethanolica</name>
    <dbReference type="NCBI Taxonomy" id="1082276"/>
    <lineage>
        <taxon>Bacteria</taxon>
        <taxon>Bacillati</taxon>
        <taxon>Bacillota</taxon>
        <taxon>Hydrogenispora</taxon>
    </lineage>
</organism>
<protein>
    <submittedName>
        <fullName evidence="1">Uncharacterized protein</fullName>
    </submittedName>
</protein>
<gene>
    <name evidence="1" type="ORF">EDC14_101852</name>
</gene>
<dbReference type="RefSeq" id="WP_132015079.1">
    <property type="nucleotide sequence ID" value="NZ_SLUN01000018.1"/>
</dbReference>
<sequence length="158" mass="17387">MLLEPDKNRVVRETAKLERFFDVKQQIWRLTLHKVFQYRIIRLFSGDSCKESLARLDPCTAGSVAVLFSQRVNCAEVAGRLLAGLDEDGGGVERWKWCGTGPGARRPEDALEKTVQALPAFRADTGSGLAGTSPEPAPERFVIQVSHSQTEFGPSITA</sequence>
<keyword evidence="2" id="KW-1185">Reference proteome</keyword>
<dbReference type="AlphaFoldDB" id="A0A4R1RFN0"/>
<dbReference type="EMBL" id="SLUN01000018">
    <property type="protein sequence ID" value="TCL64753.1"/>
    <property type="molecule type" value="Genomic_DNA"/>
</dbReference>
<evidence type="ECO:0000313" key="2">
    <source>
        <dbReference type="Proteomes" id="UP000295008"/>
    </source>
</evidence>
<accession>A0A4R1RFN0</accession>
<reference evidence="1 2" key="1">
    <citation type="submission" date="2019-03" db="EMBL/GenBank/DDBJ databases">
        <title>Genomic Encyclopedia of Type Strains, Phase IV (KMG-IV): sequencing the most valuable type-strain genomes for metagenomic binning, comparative biology and taxonomic classification.</title>
        <authorList>
            <person name="Goeker M."/>
        </authorList>
    </citation>
    <scope>NUCLEOTIDE SEQUENCE [LARGE SCALE GENOMIC DNA]</scope>
    <source>
        <strain evidence="1 2">LX-B</strain>
    </source>
</reference>